<feature type="region of interest" description="Disordered" evidence="1">
    <location>
        <begin position="42"/>
        <end position="140"/>
    </location>
</feature>
<evidence type="ECO:0000313" key="2">
    <source>
        <dbReference type="EMBL" id="KAG2642268.1"/>
    </source>
</evidence>
<protein>
    <submittedName>
        <fullName evidence="2">Uncharacterized protein</fullName>
    </submittedName>
</protein>
<name>A0A8T0W4A8_PANVG</name>
<reference evidence="2" key="1">
    <citation type="submission" date="2020-05" db="EMBL/GenBank/DDBJ databases">
        <title>WGS assembly of Panicum virgatum.</title>
        <authorList>
            <person name="Lovell J.T."/>
            <person name="Jenkins J."/>
            <person name="Shu S."/>
            <person name="Juenger T.E."/>
            <person name="Schmutz J."/>
        </authorList>
    </citation>
    <scope>NUCLEOTIDE SEQUENCE</scope>
    <source>
        <strain evidence="2">AP13</strain>
    </source>
</reference>
<sequence length="140" mass="14795">MDLVADPSPPSPPGMFAAMWDSERRFQSLRCAWRRVLASSLHRVTTRGTAAAGARSRRASWRRRPSPQPPGARDGSGGQARAHPGGGGRSPQPPARVVGTRYARGGGGCRAGGVRRRGSGRSRRAGLAGGAREEEVVPDF</sequence>
<proteinExistence type="predicted"/>
<feature type="compositionally biased region" description="Gly residues" evidence="1">
    <location>
        <begin position="74"/>
        <end position="89"/>
    </location>
</feature>
<accession>A0A8T0W4A8</accession>
<feature type="compositionally biased region" description="Basic and acidic residues" evidence="1">
    <location>
        <begin position="131"/>
        <end position="140"/>
    </location>
</feature>
<feature type="compositionally biased region" description="Basic residues" evidence="1">
    <location>
        <begin position="113"/>
        <end position="124"/>
    </location>
</feature>
<organism evidence="2 3">
    <name type="scientific">Panicum virgatum</name>
    <name type="common">Blackwell switchgrass</name>
    <dbReference type="NCBI Taxonomy" id="38727"/>
    <lineage>
        <taxon>Eukaryota</taxon>
        <taxon>Viridiplantae</taxon>
        <taxon>Streptophyta</taxon>
        <taxon>Embryophyta</taxon>
        <taxon>Tracheophyta</taxon>
        <taxon>Spermatophyta</taxon>
        <taxon>Magnoliopsida</taxon>
        <taxon>Liliopsida</taxon>
        <taxon>Poales</taxon>
        <taxon>Poaceae</taxon>
        <taxon>PACMAD clade</taxon>
        <taxon>Panicoideae</taxon>
        <taxon>Panicodae</taxon>
        <taxon>Paniceae</taxon>
        <taxon>Panicinae</taxon>
        <taxon>Panicum</taxon>
        <taxon>Panicum sect. Hiantes</taxon>
    </lineage>
</organism>
<dbReference type="EMBL" id="CM029039">
    <property type="protein sequence ID" value="KAG2642268.1"/>
    <property type="molecule type" value="Genomic_DNA"/>
</dbReference>
<evidence type="ECO:0000313" key="3">
    <source>
        <dbReference type="Proteomes" id="UP000823388"/>
    </source>
</evidence>
<gene>
    <name evidence="2" type="ORF">PVAP13_2KG201558</name>
</gene>
<dbReference type="Proteomes" id="UP000823388">
    <property type="component" value="Chromosome 2K"/>
</dbReference>
<feature type="compositionally biased region" description="Basic residues" evidence="1">
    <location>
        <begin position="55"/>
        <end position="65"/>
    </location>
</feature>
<keyword evidence="3" id="KW-1185">Reference proteome</keyword>
<dbReference type="AlphaFoldDB" id="A0A8T0W4A8"/>
<comment type="caution">
    <text evidence="2">The sequence shown here is derived from an EMBL/GenBank/DDBJ whole genome shotgun (WGS) entry which is preliminary data.</text>
</comment>
<evidence type="ECO:0000256" key="1">
    <source>
        <dbReference type="SAM" id="MobiDB-lite"/>
    </source>
</evidence>